<protein>
    <submittedName>
        <fullName evidence="1">Uncharacterized protein</fullName>
    </submittedName>
</protein>
<comment type="caution">
    <text evidence="1">The sequence shown here is derived from an EMBL/GenBank/DDBJ whole genome shotgun (WGS) entry which is preliminary data.</text>
</comment>
<name>A0ABS5NRB3_9BACI</name>
<keyword evidence="2" id="KW-1185">Reference proteome</keyword>
<accession>A0ABS5NRB3</accession>
<sequence length="55" mass="6356">MQNVFIIKTDSDSVDFQKKIGKFLTKHCKDTDTKAAIFELNMYETEKVEAIISNK</sequence>
<evidence type="ECO:0000313" key="2">
    <source>
        <dbReference type="Proteomes" id="UP000681027"/>
    </source>
</evidence>
<dbReference type="Proteomes" id="UP000681027">
    <property type="component" value="Unassembled WGS sequence"/>
</dbReference>
<evidence type="ECO:0000313" key="1">
    <source>
        <dbReference type="EMBL" id="MBS4190357.1"/>
    </source>
</evidence>
<gene>
    <name evidence="1" type="ORF">KHA94_09100</name>
</gene>
<reference evidence="1 2" key="1">
    <citation type="submission" date="2021-05" db="EMBL/GenBank/DDBJ databases">
        <title>Novel Bacillus species.</title>
        <authorList>
            <person name="Liu G."/>
        </authorList>
    </citation>
    <scope>NUCLEOTIDE SEQUENCE [LARGE SCALE GENOMIC DNA]</scope>
    <source>
        <strain evidence="1 2">FJAT-49705</strain>
    </source>
</reference>
<dbReference type="EMBL" id="JAGYPM010000002">
    <property type="protein sequence ID" value="MBS4190357.1"/>
    <property type="molecule type" value="Genomic_DNA"/>
</dbReference>
<organism evidence="1 2">
    <name type="scientific">Cytobacillus citreus</name>
    <dbReference type="NCBI Taxonomy" id="2833586"/>
    <lineage>
        <taxon>Bacteria</taxon>
        <taxon>Bacillati</taxon>
        <taxon>Bacillota</taxon>
        <taxon>Bacilli</taxon>
        <taxon>Bacillales</taxon>
        <taxon>Bacillaceae</taxon>
        <taxon>Cytobacillus</taxon>
    </lineage>
</organism>
<proteinExistence type="predicted"/>
<dbReference type="RefSeq" id="WP_213101814.1">
    <property type="nucleotide sequence ID" value="NZ_JAGYPM010000002.1"/>
</dbReference>